<dbReference type="EMBL" id="GL348720">
    <property type="protein sequence ID" value="EFH42714.1"/>
    <property type="molecule type" value="Genomic_DNA"/>
</dbReference>
<dbReference type="InterPro" id="IPR001580">
    <property type="entry name" value="Calret/calnex"/>
</dbReference>
<dbReference type="PROSITE" id="PS00803">
    <property type="entry name" value="CALRETICULIN_1"/>
    <property type="match status" value="1"/>
</dbReference>
<feature type="repeat" description="PPR" evidence="24">
    <location>
        <begin position="627"/>
        <end position="661"/>
    </location>
</feature>
<dbReference type="eggNOG" id="KOG0675">
    <property type="taxonomic scope" value="Eukaryota"/>
</dbReference>
<keyword evidence="16 23" id="KW-0472">Membrane</keyword>
<dbReference type="PROSITE" id="PS50222">
    <property type="entry name" value="EF_HAND_2"/>
    <property type="match status" value="2"/>
</dbReference>
<evidence type="ECO:0000313" key="28">
    <source>
        <dbReference type="EMBL" id="EFH42714.1"/>
    </source>
</evidence>
<dbReference type="Gene3D" id="1.10.238.10">
    <property type="entry name" value="EF-hand"/>
    <property type="match status" value="2"/>
</dbReference>
<feature type="compositionally biased region" description="Basic residues" evidence="25">
    <location>
        <begin position="1392"/>
        <end position="1401"/>
    </location>
</feature>
<dbReference type="SUPFAM" id="SSF47473">
    <property type="entry name" value="EF-hand"/>
    <property type="match status" value="1"/>
</dbReference>
<dbReference type="FunFam" id="1.10.238.10:FF:000370">
    <property type="entry name" value="Mitochondrial substrate carrier family protein"/>
    <property type="match status" value="1"/>
</dbReference>
<dbReference type="PROSITE" id="PS00804">
    <property type="entry name" value="CALRETICULIN_2"/>
    <property type="match status" value="1"/>
</dbReference>
<dbReference type="Pfam" id="PF13202">
    <property type="entry name" value="EF-hand_5"/>
    <property type="match status" value="1"/>
</dbReference>
<keyword evidence="10" id="KW-0677">Repeat</keyword>
<feature type="compositionally biased region" description="Basic and acidic residues" evidence="25">
    <location>
        <begin position="1364"/>
        <end position="1391"/>
    </location>
</feature>
<protein>
    <recommendedName>
        <fullName evidence="27">EF-hand domain-containing protein</fullName>
    </recommendedName>
</protein>
<keyword evidence="17 22" id="KW-1015">Disulfide bond</keyword>
<evidence type="ECO:0000313" key="29">
    <source>
        <dbReference type="Proteomes" id="UP000008694"/>
    </source>
</evidence>
<evidence type="ECO:0000256" key="3">
    <source>
        <dbReference type="ARBA" id="ARBA00006375"/>
    </source>
</evidence>
<dbReference type="PRINTS" id="PR00626">
    <property type="entry name" value="CALRETICULIN"/>
</dbReference>
<dbReference type="GO" id="GO:0005509">
    <property type="term" value="F:calcium ion binding"/>
    <property type="evidence" value="ECO:0007669"/>
    <property type="project" value="InterPro"/>
</dbReference>
<evidence type="ECO:0000256" key="8">
    <source>
        <dbReference type="ARBA" id="ARBA00022729"/>
    </source>
</evidence>
<dbReference type="GO" id="GO:0015217">
    <property type="term" value="F:ADP transmembrane transporter activity"/>
    <property type="evidence" value="ECO:0007669"/>
    <property type="project" value="UniProtKB-ARBA"/>
</dbReference>
<dbReference type="SUPFAM" id="SSF49899">
    <property type="entry name" value="Concanavalin A-like lectins/glucanases"/>
    <property type="match status" value="1"/>
</dbReference>
<evidence type="ECO:0000256" key="21">
    <source>
        <dbReference type="ARBA" id="ARBA00061659"/>
    </source>
</evidence>
<keyword evidence="13" id="KW-0106">Calcium</keyword>
<dbReference type="Pfam" id="PF00262">
    <property type="entry name" value="Calreticulin"/>
    <property type="match status" value="1"/>
</dbReference>
<keyword evidence="12" id="KW-0256">Endoplasmic reticulum</keyword>
<dbReference type="InterPro" id="IPR018124">
    <property type="entry name" value="Calret/calnex_CS"/>
</dbReference>
<dbReference type="FunFam" id="1.10.238.10:FF:000138">
    <property type="entry name" value="Calcium-binding mitochondrial carrier protein SCaMC-1"/>
    <property type="match status" value="1"/>
</dbReference>
<dbReference type="GO" id="GO:0051082">
    <property type="term" value="F:unfolded protein binding"/>
    <property type="evidence" value="ECO:0007669"/>
    <property type="project" value="InterPro"/>
</dbReference>
<dbReference type="PROSITE" id="PS51375">
    <property type="entry name" value="PPR"/>
    <property type="match status" value="3"/>
</dbReference>
<dbReference type="Pfam" id="PF13041">
    <property type="entry name" value="PPR_2"/>
    <property type="match status" value="2"/>
</dbReference>
<dbReference type="InterPro" id="IPR023395">
    <property type="entry name" value="MCP_dom_sf"/>
</dbReference>
<feature type="repeat" description="Solcar" evidence="23">
    <location>
        <begin position="202"/>
        <end position="285"/>
    </location>
</feature>
<evidence type="ECO:0000256" key="9">
    <source>
        <dbReference type="ARBA" id="ARBA00022734"/>
    </source>
</evidence>
<dbReference type="eggNOG" id="KOG4197">
    <property type="taxonomic scope" value="Eukaryota"/>
</dbReference>
<dbReference type="Pfam" id="PF20431">
    <property type="entry name" value="E_motif"/>
    <property type="match status" value="1"/>
</dbReference>
<dbReference type="GO" id="GO:0030246">
    <property type="term" value="F:carbohydrate binding"/>
    <property type="evidence" value="ECO:0007669"/>
    <property type="project" value="UniProtKB-KW"/>
</dbReference>
<keyword evidence="18" id="KW-0325">Glycoprotein</keyword>
<keyword evidence="29" id="KW-1185">Reference proteome</keyword>
<dbReference type="PANTHER" id="PTHR11073:SF1">
    <property type="entry name" value="CALNEXIN 14D-RELATED"/>
    <property type="match status" value="1"/>
</dbReference>
<evidence type="ECO:0000256" key="1">
    <source>
        <dbReference type="ARBA" id="ARBA00004115"/>
    </source>
</evidence>
<evidence type="ECO:0000256" key="24">
    <source>
        <dbReference type="PROSITE-ProRule" id="PRU00708"/>
    </source>
</evidence>
<evidence type="ECO:0000256" key="26">
    <source>
        <dbReference type="SAM" id="Phobius"/>
    </source>
</evidence>
<dbReference type="FunFam" id="1.25.40.10:FF:000348">
    <property type="entry name" value="Pentatricopeptide repeat-containing protein chloroplastic"/>
    <property type="match status" value="1"/>
</dbReference>
<accession>D7MKM9</accession>
<dbReference type="PROSITE" id="PS00018">
    <property type="entry name" value="EF_HAND_1"/>
    <property type="match status" value="1"/>
</dbReference>
<keyword evidence="14 26" id="KW-1133">Transmembrane helix</keyword>
<dbReference type="CDD" id="cd00051">
    <property type="entry name" value="EFh"/>
    <property type="match status" value="1"/>
</dbReference>
<evidence type="ECO:0000256" key="14">
    <source>
        <dbReference type="ARBA" id="ARBA00022989"/>
    </source>
</evidence>
<keyword evidence="11" id="KW-0999">Mitochondrion inner membrane</keyword>
<dbReference type="GO" id="GO:0080122">
    <property type="term" value="F:AMP transmembrane transporter activity"/>
    <property type="evidence" value="ECO:0007669"/>
    <property type="project" value="UniProtKB-ARBA"/>
</dbReference>
<evidence type="ECO:0000256" key="17">
    <source>
        <dbReference type="ARBA" id="ARBA00023157"/>
    </source>
</evidence>
<comment type="similarity">
    <text evidence="3">Belongs to the mitochondrial carrier (TC 2.A.29) family.</text>
</comment>
<dbReference type="FunFam" id="2.60.120.200:FF:000048">
    <property type="entry name" value="Calnexin homolog"/>
    <property type="match status" value="1"/>
</dbReference>
<evidence type="ECO:0000256" key="22">
    <source>
        <dbReference type="PIRSR" id="PIRSR601580-3"/>
    </source>
</evidence>
<evidence type="ECO:0000256" key="5">
    <source>
        <dbReference type="ARBA" id="ARBA00022448"/>
    </source>
</evidence>
<dbReference type="PANTHER" id="PTHR11073">
    <property type="entry name" value="CALRETICULIN AND CALNEXIN"/>
    <property type="match status" value="1"/>
</dbReference>
<feature type="domain" description="EF-hand" evidence="27">
    <location>
        <begin position="135"/>
        <end position="170"/>
    </location>
</feature>
<feature type="transmembrane region" description="Helical" evidence="26">
    <location>
        <begin position="1337"/>
        <end position="1358"/>
    </location>
</feature>
<dbReference type="InterPro" id="IPR011990">
    <property type="entry name" value="TPR-like_helical_dom_sf"/>
</dbReference>
<dbReference type="InterPro" id="IPR002048">
    <property type="entry name" value="EF_hand_dom"/>
</dbReference>
<dbReference type="Pfam" id="PF00153">
    <property type="entry name" value="Mito_carr"/>
    <property type="match status" value="2"/>
</dbReference>
<comment type="similarity">
    <text evidence="21">Belongs to the PPR family. PCMP-E subfamily.</text>
</comment>
<keyword evidence="7" id="KW-0479">Metal-binding</keyword>
<comment type="similarity">
    <text evidence="4">Belongs to the calreticulin family.</text>
</comment>
<feature type="compositionally biased region" description="Acidic residues" evidence="25">
    <location>
        <begin position="1122"/>
        <end position="1153"/>
    </location>
</feature>
<dbReference type="InterPro" id="IPR046848">
    <property type="entry name" value="E_motif"/>
</dbReference>
<dbReference type="Pfam" id="PF13499">
    <property type="entry name" value="EF-hand_7"/>
    <property type="match status" value="1"/>
</dbReference>
<gene>
    <name evidence="28" type="ORF">ARALYDRAFT_496347</name>
</gene>
<evidence type="ECO:0000256" key="7">
    <source>
        <dbReference type="ARBA" id="ARBA00022723"/>
    </source>
</evidence>
<feature type="region of interest" description="Disordered" evidence="25">
    <location>
        <begin position="1088"/>
        <end position="1187"/>
    </location>
</feature>
<dbReference type="GO" id="GO:0005789">
    <property type="term" value="C:endoplasmic reticulum membrane"/>
    <property type="evidence" value="ECO:0007669"/>
    <property type="project" value="UniProtKB-SubCell"/>
</dbReference>
<dbReference type="GO" id="GO:0036503">
    <property type="term" value="P:ERAD pathway"/>
    <property type="evidence" value="ECO:0007669"/>
    <property type="project" value="TreeGrafter"/>
</dbReference>
<feature type="compositionally biased region" description="Basic and acidic residues" evidence="25">
    <location>
        <begin position="1096"/>
        <end position="1112"/>
    </location>
</feature>
<evidence type="ECO:0000256" key="12">
    <source>
        <dbReference type="ARBA" id="ARBA00022824"/>
    </source>
</evidence>
<dbReference type="InterPro" id="IPR018247">
    <property type="entry name" value="EF_Hand_1_Ca_BS"/>
</dbReference>
<evidence type="ECO:0000256" key="25">
    <source>
        <dbReference type="SAM" id="MobiDB-lite"/>
    </source>
</evidence>
<evidence type="ECO:0000256" key="15">
    <source>
        <dbReference type="ARBA" id="ARBA00023128"/>
    </source>
</evidence>
<dbReference type="SMART" id="SM00054">
    <property type="entry name" value="EFh"/>
    <property type="match status" value="4"/>
</dbReference>
<keyword evidence="9" id="KW-0430">Lectin</keyword>
<dbReference type="InterPro" id="IPR018108">
    <property type="entry name" value="MCP_transmembrane"/>
</dbReference>
<comment type="subcellular location">
    <subcellularLocation>
        <location evidence="1">Endoplasmic reticulum membrane</location>
        <topology evidence="1">Single-pass type I membrane protein</topology>
    </subcellularLocation>
    <subcellularLocation>
        <location evidence="2">Mitochondrion inner membrane</location>
        <topology evidence="2">Multi-pass membrane protein</topology>
    </subcellularLocation>
</comment>
<dbReference type="GO" id="GO:0005347">
    <property type="term" value="F:ATP transmembrane transporter activity"/>
    <property type="evidence" value="ECO:0007669"/>
    <property type="project" value="UniProtKB-ARBA"/>
</dbReference>
<evidence type="ECO:0000256" key="2">
    <source>
        <dbReference type="ARBA" id="ARBA00004448"/>
    </source>
</evidence>
<dbReference type="GO" id="GO:0005743">
    <property type="term" value="C:mitochondrial inner membrane"/>
    <property type="evidence" value="ECO:0007669"/>
    <property type="project" value="UniProtKB-SubCell"/>
</dbReference>
<dbReference type="Gene3D" id="2.10.250.10">
    <property type="entry name" value="Calreticulin/calnexin, P domain"/>
    <property type="match status" value="1"/>
</dbReference>
<evidence type="ECO:0000256" key="19">
    <source>
        <dbReference type="ARBA" id="ARBA00023186"/>
    </source>
</evidence>
<dbReference type="InterPro" id="IPR009033">
    <property type="entry name" value="Calreticulin/calnexin_P_dom_sf"/>
</dbReference>
<dbReference type="PROSITE" id="PS00805">
    <property type="entry name" value="CALRETICULIN_REPEAT"/>
    <property type="match status" value="1"/>
</dbReference>
<dbReference type="FunFam" id="1.25.40.10:FF:000212">
    <property type="entry name" value="Pentatricopeptide repeat-containing protein At2g03380, mitochondrial"/>
    <property type="match status" value="1"/>
</dbReference>
<evidence type="ECO:0000256" key="13">
    <source>
        <dbReference type="ARBA" id="ARBA00022837"/>
    </source>
</evidence>
<keyword evidence="8" id="KW-0732">Signal</keyword>
<dbReference type="SUPFAM" id="SSF103506">
    <property type="entry name" value="Mitochondrial carrier"/>
    <property type="match status" value="1"/>
</dbReference>
<dbReference type="GO" id="GO:0005315">
    <property type="term" value="F:phosphate transmembrane transporter activity"/>
    <property type="evidence" value="ECO:0007669"/>
    <property type="project" value="UniProtKB-ARBA"/>
</dbReference>
<feature type="repeat" description="PPR" evidence="24">
    <location>
        <begin position="728"/>
        <end position="762"/>
    </location>
</feature>
<evidence type="ECO:0000256" key="20">
    <source>
        <dbReference type="ARBA" id="ARBA00037525"/>
    </source>
</evidence>
<dbReference type="STRING" id="81972.D7MKM9"/>
<evidence type="ECO:0000256" key="6">
    <source>
        <dbReference type="ARBA" id="ARBA00022692"/>
    </source>
</evidence>
<sequence length="1401" mass="157481">MEAEKSKKNPVKKPVEATMEHVLVALRETKEERETRIRKLFEFFDNSKLGFLDDTQIEKGLSSLSIPQNYRYASDFLKVCDANRDGRVDYQEFRRYMDSKELELYKIFQAIDVEHNGDICPEELWEALDKAGIKIKDEELASFMEHVDKDNNGIITFEEWRDFLLLNPHEATIENIYHHWERVCLIDIGEQAVIPDGISTHAQRSKLLLAGGIAGAVSRTATAPLDRLKVALQVQRTNLGVVPTIKKIWREDKLLGFFRGNGLNVTKVAPESAIKFAAYEMLKSIIGGVDGDIGTSGRLLAGGLAGAVAQTAIYPMDLVKTRLQTFVSEVGTPKLWKLTKDIWIQEGPRAFYRGLCPSLIGIIPYAGIDLAAYETLKDLSRSHFLHDTAEPGPLIQLGCGMTSGALGASCVYPLQVIRTSCSYLLKLCRTLKHLHQFHAQFITSGRISSSLNQNSVFANVLFAITSISPSASTSNVVVSYATSVLRFITNPSTFCFNTIIRIYTLHEPLSLSSQRFFVEMRRRSVPPDFHTYPFVFKACAAKKNGDLSLVKTLHCQALRFGLLSDLFTLNTLIRAYSLMAPIGSALQLFDENPQRDVVTYNVLIDGLVKACEIVRARELFDSMPFRDLVSWNSLIAGYAQMNQCREAISLFDEMIGLGLKPDNVAIVSTLSACAQSGDLEKGKAIHDYTKKKRLFIDSFLATGLVDFYAKCGFIDTAMEIFHLSSDKTLFTWNAMITGLAMHGNGELTVDYFHKMVSSGIKPDGVSFISVLVGCSHSGLVGEARKLFDQMRSLYDVDREMKHYGCMADLLGRAGLIEEAAEMIEQMPKDGGKREKLLAWSGLLGGCRIHGNIEVAEKAAKRVKALSPEDGGVYKVMVEMYANAERWEDVVKVREMIERDKKVLYESFDEPFDGRWIVSKNSDYEGVWKHAKSEGHEDYGLLVSEKARKYGIVKELDEPLNLKEGTVVLQYEVRFQEGLECGGAYLKYLRPQEAGWTPQGFDSESPYSIMFGPDKCGATNKVHFILKHKNPKSGEYVEHHLKFPPSVPYDKLSHVYTAILKPDNEVRILVDGEEKKKANLLSGEDFEPALIPAKTIPDPEDKKPEDWDERAKIPDPNAVKPDDWDEDAPMEIEDEEAEKPEGWLDDEPEEVDDPEATKPEDWDDEEDGMWEAPKIDNPKCEAAPGCGEWKRPMKRNPAYKGKWSSPLIDNPAYKGIWKPKDIPNPDYFELDRPDYEPIAAIGIEIWTMQDGILFDNILIAKDEKVAETYRQTTWKPKFDVEKEKQKAEEEAAGSADGLKSYQKVVFDLLNKVADLSFLSAYKSKITELIEKAEQQPNLTIGVLVSIVVVFFSLFLKLIFGGKKAAPVEKKKPEVAESSKSGDEAEKKEETAAPRKRQPRRDN</sequence>
<dbReference type="FunFam" id="1.50.40.10:FF:000067">
    <property type="entry name" value="Mitochondrial substrate carrier family protein"/>
    <property type="match status" value="1"/>
</dbReference>
<dbReference type="eggNOG" id="KOG0036">
    <property type="taxonomic scope" value="Eukaryota"/>
</dbReference>
<dbReference type="Gene3D" id="1.50.40.10">
    <property type="entry name" value="Mitochondrial carrier domain"/>
    <property type="match status" value="1"/>
</dbReference>
<evidence type="ECO:0000259" key="27">
    <source>
        <dbReference type="PROSITE" id="PS50222"/>
    </source>
</evidence>
<dbReference type="NCBIfam" id="TIGR00756">
    <property type="entry name" value="PPR"/>
    <property type="match status" value="3"/>
</dbReference>
<dbReference type="HOGENOM" id="CLU_254317_0_0_1"/>
<evidence type="ECO:0000256" key="18">
    <source>
        <dbReference type="ARBA" id="ARBA00023180"/>
    </source>
</evidence>
<feature type="domain" description="EF-hand" evidence="27">
    <location>
        <begin position="99"/>
        <end position="134"/>
    </location>
</feature>
<proteinExistence type="inferred from homology"/>
<dbReference type="GO" id="GO:0006457">
    <property type="term" value="P:protein folding"/>
    <property type="evidence" value="ECO:0007669"/>
    <property type="project" value="InterPro"/>
</dbReference>
<evidence type="ECO:0000256" key="23">
    <source>
        <dbReference type="PROSITE-ProRule" id="PRU00282"/>
    </source>
</evidence>
<name>D7MKM9_ARALL</name>
<evidence type="ECO:0000256" key="16">
    <source>
        <dbReference type="ARBA" id="ARBA00023136"/>
    </source>
</evidence>
<evidence type="ECO:0000256" key="10">
    <source>
        <dbReference type="ARBA" id="ARBA00022737"/>
    </source>
</evidence>
<dbReference type="Gene3D" id="1.25.40.10">
    <property type="entry name" value="Tetratricopeptide repeat domain"/>
    <property type="match status" value="3"/>
</dbReference>
<keyword evidence="6 23" id="KW-0812">Transmembrane</keyword>
<feature type="disulfide bond" evidence="22">
    <location>
        <begin position="980"/>
        <end position="1015"/>
    </location>
</feature>
<dbReference type="SUPFAM" id="SSF63887">
    <property type="entry name" value="P-domain of calnexin/calreticulin"/>
    <property type="match status" value="1"/>
</dbReference>
<organism evidence="29">
    <name type="scientific">Arabidopsis lyrata subsp. lyrata</name>
    <name type="common">Lyre-leaved rock-cress</name>
    <dbReference type="NCBI Taxonomy" id="81972"/>
    <lineage>
        <taxon>Eukaryota</taxon>
        <taxon>Viridiplantae</taxon>
        <taxon>Streptophyta</taxon>
        <taxon>Embryophyta</taxon>
        <taxon>Tracheophyta</taxon>
        <taxon>Spermatophyta</taxon>
        <taxon>Magnoliopsida</taxon>
        <taxon>eudicotyledons</taxon>
        <taxon>Gunneridae</taxon>
        <taxon>Pentapetalae</taxon>
        <taxon>rosids</taxon>
        <taxon>malvids</taxon>
        <taxon>Brassicales</taxon>
        <taxon>Brassicaceae</taxon>
        <taxon>Camelineae</taxon>
        <taxon>Arabidopsis</taxon>
    </lineage>
</organism>
<feature type="repeat" description="Solcar" evidence="23">
    <location>
        <begin position="293"/>
        <end position="379"/>
    </location>
</feature>
<dbReference type="Pfam" id="PF01535">
    <property type="entry name" value="PPR"/>
    <property type="match status" value="2"/>
</dbReference>
<keyword evidence="5" id="KW-0813">Transport</keyword>
<feature type="repeat" description="PPR" evidence="24">
    <location>
        <begin position="596"/>
        <end position="626"/>
    </location>
</feature>
<dbReference type="Proteomes" id="UP000008694">
    <property type="component" value="Unassembled WGS sequence"/>
</dbReference>
<dbReference type="FunFam" id="2.10.250.10:FF:000001">
    <property type="entry name" value="Calnexin homolog"/>
    <property type="match status" value="1"/>
</dbReference>
<comment type="function">
    <text evidence="20">Calcium-binding protein that interacts with newly synthesized monoglucosylated glycoproteins in the endoplasmic reticulum. It may act in assisting protein assembly and/or in the retention within the ER of unassembled protein subunits. It seems to play a major role in the quality control apparatus of the ER by the retention of incorrectly folded proteins.</text>
</comment>
<dbReference type="Gene3D" id="2.60.120.200">
    <property type="match status" value="1"/>
</dbReference>
<dbReference type="InterPro" id="IPR013320">
    <property type="entry name" value="ConA-like_dom_sf"/>
</dbReference>
<feature type="region of interest" description="Disordered" evidence="25">
    <location>
        <begin position="1362"/>
        <end position="1401"/>
    </location>
</feature>
<dbReference type="InterPro" id="IPR002885">
    <property type="entry name" value="PPR_rpt"/>
</dbReference>
<reference evidence="29" key="1">
    <citation type="journal article" date="2011" name="Nat. Genet.">
        <title>The Arabidopsis lyrata genome sequence and the basis of rapid genome size change.</title>
        <authorList>
            <person name="Hu T.T."/>
            <person name="Pattyn P."/>
            <person name="Bakker E.G."/>
            <person name="Cao J."/>
            <person name="Cheng J.-F."/>
            <person name="Clark R.M."/>
            <person name="Fahlgren N."/>
            <person name="Fawcett J.A."/>
            <person name="Grimwood J."/>
            <person name="Gundlach H."/>
            <person name="Haberer G."/>
            <person name="Hollister J.D."/>
            <person name="Ossowski S."/>
            <person name="Ottilar R.P."/>
            <person name="Salamov A.A."/>
            <person name="Schneeberger K."/>
            <person name="Spannagl M."/>
            <person name="Wang X."/>
            <person name="Yang L."/>
            <person name="Nasrallah M.E."/>
            <person name="Bergelson J."/>
            <person name="Carrington J.C."/>
            <person name="Gaut B.S."/>
            <person name="Schmutz J."/>
            <person name="Mayer K.F.X."/>
            <person name="Van de Peer Y."/>
            <person name="Grigoriev I.V."/>
            <person name="Nordborg M."/>
            <person name="Weigel D."/>
            <person name="Guo Y.-L."/>
        </authorList>
    </citation>
    <scope>NUCLEOTIDE SEQUENCE [LARGE SCALE GENOMIC DNA]</scope>
    <source>
        <strain evidence="29">cv. MN47</strain>
    </source>
</reference>
<dbReference type="Gramene" id="fgenesh1_pg.C_scaffold_8002171">
    <property type="protein sequence ID" value="fgenesh1_pg.C_scaffold_8002171"/>
    <property type="gene ID" value="fgenesh1_pg.C_scaffold_8002171"/>
</dbReference>
<keyword evidence="15" id="KW-0496">Mitochondrion</keyword>
<dbReference type="GO" id="GO:0035435">
    <property type="term" value="P:phosphate ion transmembrane transport"/>
    <property type="evidence" value="ECO:0007669"/>
    <property type="project" value="UniProtKB-ARBA"/>
</dbReference>
<evidence type="ECO:0000256" key="4">
    <source>
        <dbReference type="ARBA" id="ARBA00010983"/>
    </source>
</evidence>
<keyword evidence="19" id="KW-0143">Chaperone</keyword>
<evidence type="ECO:0000256" key="11">
    <source>
        <dbReference type="ARBA" id="ARBA00022792"/>
    </source>
</evidence>
<dbReference type="PROSITE" id="PS50920">
    <property type="entry name" value="SOLCAR"/>
    <property type="match status" value="2"/>
</dbReference>
<dbReference type="InterPro" id="IPR011992">
    <property type="entry name" value="EF-hand-dom_pair"/>
</dbReference>